<keyword evidence="8 13" id="KW-0067">ATP-binding</keyword>
<dbReference type="AlphaFoldDB" id="A0A6J5JYI1"/>
<evidence type="ECO:0000256" key="13">
    <source>
        <dbReference type="HAMAP-Rule" id="MF_00281"/>
    </source>
</evidence>
<dbReference type="Pfam" id="PF01409">
    <property type="entry name" value="tRNA-synt_2d"/>
    <property type="match status" value="1"/>
</dbReference>
<keyword evidence="11 13" id="KW-0030">Aminoacyl-tRNA synthetase</keyword>
<dbReference type="InterPro" id="IPR006195">
    <property type="entry name" value="aa-tRNA-synth_II"/>
</dbReference>
<evidence type="ECO:0000256" key="4">
    <source>
        <dbReference type="ARBA" id="ARBA00022490"/>
    </source>
</evidence>
<evidence type="ECO:0000256" key="6">
    <source>
        <dbReference type="ARBA" id="ARBA00022723"/>
    </source>
</evidence>
<dbReference type="GO" id="GO:0005524">
    <property type="term" value="F:ATP binding"/>
    <property type="evidence" value="ECO:0007669"/>
    <property type="project" value="UniProtKB-UniRule"/>
</dbReference>
<comment type="catalytic activity">
    <reaction evidence="12 13">
        <text>tRNA(Phe) + L-phenylalanine + ATP = L-phenylalanyl-tRNA(Phe) + AMP + diphosphate + H(+)</text>
        <dbReference type="Rhea" id="RHEA:19413"/>
        <dbReference type="Rhea" id="RHEA-COMP:9668"/>
        <dbReference type="Rhea" id="RHEA-COMP:9699"/>
        <dbReference type="ChEBI" id="CHEBI:15378"/>
        <dbReference type="ChEBI" id="CHEBI:30616"/>
        <dbReference type="ChEBI" id="CHEBI:33019"/>
        <dbReference type="ChEBI" id="CHEBI:58095"/>
        <dbReference type="ChEBI" id="CHEBI:78442"/>
        <dbReference type="ChEBI" id="CHEBI:78531"/>
        <dbReference type="ChEBI" id="CHEBI:456215"/>
        <dbReference type="EC" id="6.1.1.20"/>
    </reaction>
</comment>
<keyword evidence="10 13" id="KW-0648">Protein biosynthesis</keyword>
<evidence type="ECO:0000256" key="12">
    <source>
        <dbReference type="ARBA" id="ARBA00049255"/>
    </source>
</evidence>
<evidence type="ECO:0000313" key="16">
    <source>
        <dbReference type="Proteomes" id="UP000509549"/>
    </source>
</evidence>
<evidence type="ECO:0000259" key="14">
    <source>
        <dbReference type="PROSITE" id="PS50862"/>
    </source>
</evidence>
<keyword evidence="7 13" id="KW-0547">Nucleotide-binding</keyword>
<keyword evidence="16" id="KW-1185">Reference proteome</keyword>
<evidence type="ECO:0000256" key="9">
    <source>
        <dbReference type="ARBA" id="ARBA00022842"/>
    </source>
</evidence>
<protein>
    <recommendedName>
        <fullName evidence="13">Phenylalanine--tRNA ligase alpha subunit</fullName>
        <ecNumber evidence="13">6.1.1.20</ecNumber>
    </recommendedName>
    <alternativeName>
        <fullName evidence="13">Phenylalanyl-tRNA synthetase alpha subunit</fullName>
        <shortName evidence="13">PheRS</shortName>
    </alternativeName>
</protein>
<dbReference type="NCBIfam" id="TIGR00468">
    <property type="entry name" value="pheS"/>
    <property type="match status" value="1"/>
</dbReference>
<dbReference type="GO" id="GO:0006432">
    <property type="term" value="P:phenylalanyl-tRNA aminoacylation"/>
    <property type="evidence" value="ECO:0007669"/>
    <property type="project" value="UniProtKB-UniRule"/>
</dbReference>
<evidence type="ECO:0000256" key="7">
    <source>
        <dbReference type="ARBA" id="ARBA00022741"/>
    </source>
</evidence>
<dbReference type="GO" id="GO:0000049">
    <property type="term" value="F:tRNA binding"/>
    <property type="evidence" value="ECO:0007669"/>
    <property type="project" value="InterPro"/>
</dbReference>
<dbReference type="EC" id="6.1.1.20" evidence="13"/>
<feature type="binding site" evidence="13">
    <location>
        <position position="249"/>
    </location>
    <ligand>
        <name>Mg(2+)</name>
        <dbReference type="ChEBI" id="CHEBI:18420"/>
        <note>shared with beta subunit</note>
    </ligand>
</feature>
<evidence type="ECO:0000313" key="15">
    <source>
        <dbReference type="EMBL" id="CAB3976403.1"/>
    </source>
</evidence>
<evidence type="ECO:0000256" key="10">
    <source>
        <dbReference type="ARBA" id="ARBA00022917"/>
    </source>
</evidence>
<dbReference type="GO" id="GO:0000287">
    <property type="term" value="F:magnesium ion binding"/>
    <property type="evidence" value="ECO:0007669"/>
    <property type="project" value="UniProtKB-UniRule"/>
</dbReference>
<evidence type="ECO:0000256" key="2">
    <source>
        <dbReference type="ARBA" id="ARBA00010207"/>
    </source>
</evidence>
<dbReference type="PANTHER" id="PTHR11538">
    <property type="entry name" value="PHENYLALANYL-TRNA SYNTHETASE"/>
    <property type="match status" value="1"/>
</dbReference>
<dbReference type="EMBL" id="LR794158">
    <property type="protein sequence ID" value="CAB3976403.1"/>
    <property type="molecule type" value="Genomic_DNA"/>
</dbReference>
<feature type="domain" description="Aminoacyl-transfer RNA synthetases class-II family profile" evidence="14">
    <location>
        <begin position="161"/>
        <end position="313"/>
    </location>
</feature>
<comment type="cofactor">
    <cofactor evidence="13">
        <name>Mg(2+)</name>
        <dbReference type="ChEBI" id="CHEBI:18420"/>
    </cofactor>
    <text evidence="13">Binds 2 magnesium ions per tetramer.</text>
</comment>
<dbReference type="InterPro" id="IPR002319">
    <property type="entry name" value="Phenylalanyl-tRNA_Synthase"/>
</dbReference>
<dbReference type="GO" id="GO:0004826">
    <property type="term" value="F:phenylalanine-tRNA ligase activity"/>
    <property type="evidence" value="ECO:0007669"/>
    <property type="project" value="UniProtKB-UniRule"/>
</dbReference>
<dbReference type="HAMAP" id="MF_00281">
    <property type="entry name" value="Phe_tRNA_synth_alpha1"/>
    <property type="match status" value="1"/>
</dbReference>
<comment type="similarity">
    <text evidence="2 13">Belongs to the class-II aminoacyl-tRNA synthetase family. Phe-tRNA synthetase alpha subunit type 1 subfamily.</text>
</comment>
<dbReference type="SUPFAM" id="SSF46589">
    <property type="entry name" value="tRNA-binding arm"/>
    <property type="match status" value="1"/>
</dbReference>
<evidence type="ECO:0000256" key="1">
    <source>
        <dbReference type="ARBA" id="ARBA00004496"/>
    </source>
</evidence>
<evidence type="ECO:0000256" key="8">
    <source>
        <dbReference type="ARBA" id="ARBA00022840"/>
    </source>
</evidence>
<proteinExistence type="inferred from homology"/>
<dbReference type="InterPro" id="IPR022911">
    <property type="entry name" value="Phe_tRNA_ligase_alpha1_bac"/>
</dbReference>
<dbReference type="RefSeq" id="WP_176604932.1">
    <property type="nucleotide sequence ID" value="NZ_LR794158.1"/>
</dbReference>
<dbReference type="Pfam" id="PF02912">
    <property type="entry name" value="Phe_tRNA-synt_N"/>
    <property type="match status" value="1"/>
</dbReference>
<dbReference type="KEGG" id="acil:ESZ_00203"/>
<evidence type="ECO:0000256" key="3">
    <source>
        <dbReference type="ARBA" id="ARBA00011209"/>
    </source>
</evidence>
<dbReference type="SUPFAM" id="SSF55681">
    <property type="entry name" value="Class II aaRS and biotin synthetases"/>
    <property type="match status" value="1"/>
</dbReference>
<dbReference type="InterPro" id="IPR004188">
    <property type="entry name" value="Phe-tRNA_ligase_II_N"/>
</dbReference>
<reference evidence="15 16" key="1">
    <citation type="submission" date="2020-04" db="EMBL/GenBank/DDBJ databases">
        <authorList>
            <person name="Graf S J."/>
        </authorList>
    </citation>
    <scope>NUCLEOTIDE SEQUENCE [LARGE SCALE GENOMIC DNA]</scope>
    <source>
        <strain evidence="15">1</strain>
    </source>
</reference>
<keyword evidence="6 13" id="KW-0479">Metal-binding</keyword>
<dbReference type="InterPro" id="IPR010978">
    <property type="entry name" value="tRNA-bd_arm"/>
</dbReference>
<dbReference type="GO" id="GO:0005737">
    <property type="term" value="C:cytoplasm"/>
    <property type="evidence" value="ECO:0007669"/>
    <property type="project" value="UniProtKB-SubCell"/>
</dbReference>
<comment type="subunit">
    <text evidence="3 13">Tetramer of two alpha and two beta subunits.</text>
</comment>
<evidence type="ECO:0000256" key="11">
    <source>
        <dbReference type="ARBA" id="ARBA00023146"/>
    </source>
</evidence>
<dbReference type="Proteomes" id="UP000509549">
    <property type="component" value="Chromosome"/>
</dbReference>
<organism evidence="15 16">
    <name type="scientific">Candidatus Azoamicus ciliaticola</name>
    <dbReference type="NCBI Taxonomy" id="2652803"/>
    <lineage>
        <taxon>Bacteria</taxon>
        <taxon>Pseudomonadati</taxon>
        <taxon>Pseudomonadota</taxon>
        <taxon>Gammaproteobacteria</taxon>
        <taxon>Candidatus Azoamicaceae</taxon>
        <taxon>Candidatus Azoamicus</taxon>
    </lineage>
</organism>
<keyword evidence="5 13" id="KW-0436">Ligase</keyword>
<keyword evidence="9 13" id="KW-0460">Magnesium</keyword>
<dbReference type="CDD" id="cd00496">
    <property type="entry name" value="PheRS_alpha_core"/>
    <property type="match status" value="1"/>
</dbReference>
<dbReference type="Gene3D" id="3.30.930.10">
    <property type="entry name" value="Bira Bifunctional Protein, Domain 2"/>
    <property type="match status" value="1"/>
</dbReference>
<sequence length="334" mass="39226">MKELEIYDLLNVFKKEITFINNISDINKINSLYLGKNGKLNKIFDYLKKENSNNKTELLKTVNNVKSEILILINTKKSEIFNKESIIDFDFTIPKNYYNVGSMHIINKTITDIKKFFNIFGFKCENGIEIDNKYNNFDALNMPLNHPSRNLQDTFYIDDFFLLRTHTSNMQIHLMKNKMLPMRFLSCGKVYRRDYDLSHTPMFHQIEGFIIETNISLSNLKFILLEFLNFFFNNTIITKFRSSYFPFTEPSFEVDIKCFYCSGIGCSICKSSGWIEILGCGLIHPNILKECDIDPFIYNGLAFGIGVERLAMIKYKINDIKLFFENNIEFLNQF</sequence>
<evidence type="ECO:0000256" key="5">
    <source>
        <dbReference type="ARBA" id="ARBA00022598"/>
    </source>
</evidence>
<comment type="subcellular location">
    <subcellularLocation>
        <location evidence="1 13">Cytoplasm</location>
    </subcellularLocation>
</comment>
<name>A0A6J5JYI1_9GAMM</name>
<keyword evidence="4 13" id="KW-0963">Cytoplasm</keyword>
<dbReference type="PANTHER" id="PTHR11538:SF41">
    <property type="entry name" value="PHENYLALANINE--TRNA LIGASE, MITOCHONDRIAL"/>
    <property type="match status" value="1"/>
</dbReference>
<dbReference type="PROSITE" id="PS50862">
    <property type="entry name" value="AA_TRNA_LIGASE_II"/>
    <property type="match status" value="1"/>
</dbReference>
<dbReference type="InterPro" id="IPR045864">
    <property type="entry name" value="aa-tRNA-synth_II/BPL/LPL"/>
</dbReference>
<accession>A0A6J5JYI1</accession>
<gene>
    <name evidence="13 15" type="primary">pheS</name>
    <name evidence="15" type="ORF">ESZ_00203</name>
</gene>
<dbReference type="InterPro" id="IPR004529">
    <property type="entry name" value="Phe-tRNA-synth_IIc_asu"/>
</dbReference>